<accession>A0A0W0FE04</accession>
<dbReference type="AlphaFoldDB" id="A0A0W0FE04"/>
<organism evidence="2 3">
    <name type="scientific">Moniliophthora roreri</name>
    <name type="common">Frosty pod rot fungus</name>
    <name type="synonym">Monilia roreri</name>
    <dbReference type="NCBI Taxonomy" id="221103"/>
    <lineage>
        <taxon>Eukaryota</taxon>
        <taxon>Fungi</taxon>
        <taxon>Dikarya</taxon>
        <taxon>Basidiomycota</taxon>
        <taxon>Agaricomycotina</taxon>
        <taxon>Agaricomycetes</taxon>
        <taxon>Agaricomycetidae</taxon>
        <taxon>Agaricales</taxon>
        <taxon>Marasmiineae</taxon>
        <taxon>Marasmiaceae</taxon>
        <taxon>Moniliophthora</taxon>
    </lineage>
</organism>
<proteinExistence type="predicted"/>
<feature type="region of interest" description="Disordered" evidence="1">
    <location>
        <begin position="1"/>
        <end position="48"/>
    </location>
</feature>
<reference evidence="2 3" key="1">
    <citation type="submission" date="2015-12" db="EMBL/GenBank/DDBJ databases">
        <title>Draft genome sequence of Moniliophthora roreri, the causal agent of frosty pod rot of cacao.</title>
        <authorList>
            <person name="Aime M.C."/>
            <person name="Diaz-Valderrama J.R."/>
            <person name="Kijpornyongpan T."/>
            <person name="Phillips-Mora W."/>
        </authorList>
    </citation>
    <scope>NUCLEOTIDE SEQUENCE [LARGE SCALE GENOMIC DNA]</scope>
    <source>
        <strain evidence="2 3">MCA 2952</strain>
    </source>
</reference>
<evidence type="ECO:0000313" key="2">
    <source>
        <dbReference type="EMBL" id="KTB34452.1"/>
    </source>
</evidence>
<dbReference type="Proteomes" id="UP000054988">
    <property type="component" value="Unassembled WGS sequence"/>
</dbReference>
<evidence type="ECO:0000313" key="3">
    <source>
        <dbReference type="Proteomes" id="UP000054988"/>
    </source>
</evidence>
<feature type="compositionally biased region" description="Polar residues" evidence="1">
    <location>
        <begin position="1"/>
        <end position="26"/>
    </location>
</feature>
<gene>
    <name evidence="2" type="ORF">WG66_12975</name>
</gene>
<name>A0A0W0FE04_MONRR</name>
<comment type="caution">
    <text evidence="2">The sequence shown here is derived from an EMBL/GenBank/DDBJ whole genome shotgun (WGS) entry which is preliminary data.</text>
</comment>
<evidence type="ECO:0000256" key="1">
    <source>
        <dbReference type="SAM" id="MobiDB-lite"/>
    </source>
</evidence>
<dbReference type="EMBL" id="LATX01002076">
    <property type="protein sequence ID" value="KTB34452.1"/>
    <property type="molecule type" value="Genomic_DNA"/>
</dbReference>
<sequence>MNSVMAQIESTHLSTPQKLTVGQVPSPSKRPRPDLPSDEPPSSYSPKKHWQAAAGINKNNVLDNTVAFEQLFHAADSSTPTKYSHCPMIKRSPHDAATTAMDTYKTQMASRYAPIGNDQTAVLTPHTQPSMSVQDVETLIMELRAVHSARRSTALTLLHANAWHEALQKTGLLCKYHNLAQSIQDGFHTSIPTFCHTFSPPNKVTSEEHQLAFSTIVEKELHTKRWLGPYPQHVIEAVLGPFQMLPISMVPKAGKPGKFQLVQNFSYSYKPLPLPLLSKTTIYITTTPSAGAINTYNITSINSSIDSILYLCLWGTFANTCRLLWTVPPGSQRAVQDVSEAYCMILP</sequence>
<protein>
    <submittedName>
        <fullName evidence="2">Uncharacterized protein</fullName>
    </submittedName>
</protein>